<gene>
    <name evidence="1" type="ORF">SFRICE_037853</name>
</gene>
<evidence type="ECO:0000313" key="1">
    <source>
        <dbReference type="EMBL" id="SOQ50008.1"/>
    </source>
</evidence>
<organism evidence="1">
    <name type="scientific">Spodoptera frugiperda</name>
    <name type="common">Fall armyworm</name>
    <dbReference type="NCBI Taxonomy" id="7108"/>
    <lineage>
        <taxon>Eukaryota</taxon>
        <taxon>Metazoa</taxon>
        <taxon>Ecdysozoa</taxon>
        <taxon>Arthropoda</taxon>
        <taxon>Hexapoda</taxon>
        <taxon>Insecta</taxon>
        <taxon>Pterygota</taxon>
        <taxon>Neoptera</taxon>
        <taxon>Endopterygota</taxon>
        <taxon>Lepidoptera</taxon>
        <taxon>Glossata</taxon>
        <taxon>Ditrysia</taxon>
        <taxon>Noctuoidea</taxon>
        <taxon>Noctuidae</taxon>
        <taxon>Amphipyrinae</taxon>
        <taxon>Spodoptera</taxon>
    </lineage>
</organism>
<dbReference type="AlphaFoldDB" id="A0A2H1WAC0"/>
<proteinExistence type="predicted"/>
<reference evidence="1" key="1">
    <citation type="submission" date="2016-07" db="EMBL/GenBank/DDBJ databases">
        <authorList>
            <person name="Bretaudeau A."/>
        </authorList>
    </citation>
    <scope>NUCLEOTIDE SEQUENCE</scope>
    <source>
        <strain evidence="1">Rice</strain>
        <tissue evidence="1">Whole body</tissue>
    </source>
</reference>
<dbReference type="EMBL" id="ODYU01007330">
    <property type="protein sequence ID" value="SOQ50008.1"/>
    <property type="molecule type" value="Genomic_DNA"/>
</dbReference>
<protein>
    <submittedName>
        <fullName evidence="1">SFRICE_037853</fullName>
    </submittedName>
</protein>
<name>A0A2H1WAC0_SPOFR</name>
<sequence>MYRAKADNPPSRENDIASLLVHMTAQLARWLGNWLPCNVSRVQFPHGPTFCVRSTDCCSGSGCRVYVNFERCVFGVEWFQVLSIVDEGDSYLITI</sequence>
<accession>A0A2H1WAC0</accession>